<comment type="caution">
    <text evidence="1">The sequence shown here is derived from an EMBL/GenBank/DDBJ whole genome shotgun (WGS) entry which is preliminary data.</text>
</comment>
<dbReference type="GO" id="GO:0005783">
    <property type="term" value="C:endoplasmic reticulum"/>
    <property type="evidence" value="ECO:0007669"/>
    <property type="project" value="TreeGrafter"/>
</dbReference>
<evidence type="ECO:0000313" key="2">
    <source>
        <dbReference type="Proteomes" id="UP000238479"/>
    </source>
</evidence>
<dbReference type="AlphaFoldDB" id="A0A2P6SGB0"/>
<sequence>MLLLGIHWNLLKKEDFQMPKKLSWSLATTGVLSGWITGDIGEGQPNGAMKVTDRKKNIFKLSQGEYVALESIESKYLQCLLITLKRSWRTGQLSII</sequence>
<dbReference type="PANTHER" id="PTHR43272">
    <property type="entry name" value="LONG-CHAIN-FATTY-ACID--COA LIGASE"/>
    <property type="match status" value="1"/>
</dbReference>
<dbReference type="SUPFAM" id="SSF56801">
    <property type="entry name" value="Acetyl-CoA synthetase-like"/>
    <property type="match status" value="1"/>
</dbReference>
<dbReference type="EMBL" id="PDCK01000039">
    <property type="protein sequence ID" value="PRQ57725.1"/>
    <property type="molecule type" value="Genomic_DNA"/>
</dbReference>
<evidence type="ECO:0000313" key="1">
    <source>
        <dbReference type="EMBL" id="PRQ57725.1"/>
    </source>
</evidence>
<dbReference type="EC" id="6.2.1.3" evidence="1"/>
<dbReference type="GO" id="GO:0016020">
    <property type="term" value="C:membrane"/>
    <property type="evidence" value="ECO:0007669"/>
    <property type="project" value="TreeGrafter"/>
</dbReference>
<gene>
    <name evidence="1" type="ORF">RchiOBHm_Chr1g0351481</name>
</gene>
<proteinExistence type="predicted"/>
<accession>A0A2P6SGB0</accession>
<dbReference type="GO" id="GO:0010025">
    <property type="term" value="P:wax biosynthetic process"/>
    <property type="evidence" value="ECO:0007669"/>
    <property type="project" value="TreeGrafter"/>
</dbReference>
<dbReference type="STRING" id="74649.A0A2P6SGB0"/>
<reference evidence="1 2" key="1">
    <citation type="journal article" date="2018" name="Nat. Genet.">
        <title>The Rosa genome provides new insights in the design of modern roses.</title>
        <authorList>
            <person name="Bendahmane M."/>
        </authorList>
    </citation>
    <scope>NUCLEOTIDE SEQUENCE [LARGE SCALE GENOMIC DNA]</scope>
    <source>
        <strain evidence="2">cv. Old Blush</strain>
    </source>
</reference>
<dbReference type="GO" id="GO:0004467">
    <property type="term" value="F:long-chain fatty acid-CoA ligase activity"/>
    <property type="evidence" value="ECO:0007669"/>
    <property type="project" value="UniProtKB-EC"/>
</dbReference>
<keyword evidence="2" id="KW-1185">Reference proteome</keyword>
<dbReference type="Gramene" id="PRQ57725">
    <property type="protein sequence ID" value="PRQ57725"/>
    <property type="gene ID" value="RchiOBHm_Chr1g0351481"/>
</dbReference>
<protein>
    <submittedName>
        <fullName evidence="1">Putative long-chain-fatty-acid--CoA ligase</fullName>
        <ecNumber evidence="1">6.2.1.3</ecNumber>
    </submittedName>
</protein>
<dbReference type="Proteomes" id="UP000238479">
    <property type="component" value="Chromosome 1"/>
</dbReference>
<keyword evidence="1" id="KW-0436">Ligase</keyword>
<name>A0A2P6SGB0_ROSCH</name>
<dbReference type="GO" id="GO:0010143">
    <property type="term" value="P:cutin biosynthetic process"/>
    <property type="evidence" value="ECO:0007669"/>
    <property type="project" value="TreeGrafter"/>
</dbReference>
<dbReference type="PANTHER" id="PTHR43272:SF4">
    <property type="entry name" value="LONG CHAIN ACYL-COA SYNTHETASE 2"/>
    <property type="match status" value="1"/>
</dbReference>
<organism evidence="1 2">
    <name type="scientific">Rosa chinensis</name>
    <name type="common">China rose</name>
    <dbReference type="NCBI Taxonomy" id="74649"/>
    <lineage>
        <taxon>Eukaryota</taxon>
        <taxon>Viridiplantae</taxon>
        <taxon>Streptophyta</taxon>
        <taxon>Embryophyta</taxon>
        <taxon>Tracheophyta</taxon>
        <taxon>Spermatophyta</taxon>
        <taxon>Magnoliopsida</taxon>
        <taxon>eudicotyledons</taxon>
        <taxon>Gunneridae</taxon>
        <taxon>Pentapetalae</taxon>
        <taxon>rosids</taxon>
        <taxon>fabids</taxon>
        <taxon>Rosales</taxon>
        <taxon>Rosaceae</taxon>
        <taxon>Rosoideae</taxon>
        <taxon>Rosoideae incertae sedis</taxon>
        <taxon>Rosa</taxon>
    </lineage>
</organism>